<protein>
    <submittedName>
        <fullName evidence="2">Uncharacterized protein</fullName>
    </submittedName>
</protein>
<evidence type="ECO:0000313" key="3">
    <source>
        <dbReference type="Proteomes" id="UP000828390"/>
    </source>
</evidence>
<dbReference type="EMBL" id="JAIWYP010000011">
    <property type="protein sequence ID" value="KAH3734084.1"/>
    <property type="molecule type" value="Genomic_DNA"/>
</dbReference>
<feature type="compositionally biased region" description="Basic and acidic residues" evidence="1">
    <location>
        <begin position="36"/>
        <end position="72"/>
    </location>
</feature>
<organism evidence="2 3">
    <name type="scientific">Dreissena polymorpha</name>
    <name type="common">Zebra mussel</name>
    <name type="synonym">Mytilus polymorpha</name>
    <dbReference type="NCBI Taxonomy" id="45954"/>
    <lineage>
        <taxon>Eukaryota</taxon>
        <taxon>Metazoa</taxon>
        <taxon>Spiralia</taxon>
        <taxon>Lophotrochozoa</taxon>
        <taxon>Mollusca</taxon>
        <taxon>Bivalvia</taxon>
        <taxon>Autobranchia</taxon>
        <taxon>Heteroconchia</taxon>
        <taxon>Euheterodonta</taxon>
        <taxon>Imparidentia</taxon>
        <taxon>Neoheterodontei</taxon>
        <taxon>Myida</taxon>
        <taxon>Dreissenoidea</taxon>
        <taxon>Dreissenidae</taxon>
        <taxon>Dreissena</taxon>
    </lineage>
</organism>
<feature type="compositionally biased region" description="Basic residues" evidence="1">
    <location>
        <begin position="80"/>
        <end position="90"/>
    </location>
</feature>
<feature type="region of interest" description="Disordered" evidence="1">
    <location>
        <begin position="24"/>
        <end position="107"/>
    </location>
</feature>
<sequence>MMTVLHIPALTGDSLRTESMERTIKAQGKRGCSMQRDTKPEKKTDGEKQTDVEKRKETEEHTDQPEQKKIDDEGFETVGSKKKGKSQGRKKNGEKIQEMEVETEESR</sequence>
<proteinExistence type="predicted"/>
<feature type="compositionally biased region" description="Basic and acidic residues" evidence="1">
    <location>
        <begin position="91"/>
        <end position="107"/>
    </location>
</feature>
<accession>A0A9D4CWW3</accession>
<dbReference type="AlphaFoldDB" id="A0A9D4CWW3"/>
<comment type="caution">
    <text evidence="2">The sequence shown here is derived from an EMBL/GenBank/DDBJ whole genome shotgun (WGS) entry which is preliminary data.</text>
</comment>
<dbReference type="Proteomes" id="UP000828390">
    <property type="component" value="Unassembled WGS sequence"/>
</dbReference>
<name>A0A9D4CWW3_DREPO</name>
<evidence type="ECO:0000256" key="1">
    <source>
        <dbReference type="SAM" id="MobiDB-lite"/>
    </source>
</evidence>
<gene>
    <name evidence="2" type="ORF">DPMN_040524</name>
</gene>
<reference evidence="2" key="2">
    <citation type="submission" date="2020-11" db="EMBL/GenBank/DDBJ databases">
        <authorList>
            <person name="McCartney M.A."/>
            <person name="Auch B."/>
            <person name="Kono T."/>
            <person name="Mallez S."/>
            <person name="Becker A."/>
            <person name="Gohl D.M."/>
            <person name="Silverstein K.A.T."/>
            <person name="Koren S."/>
            <person name="Bechman K.B."/>
            <person name="Herman A."/>
            <person name="Abrahante J.E."/>
            <person name="Garbe J."/>
        </authorList>
    </citation>
    <scope>NUCLEOTIDE SEQUENCE</scope>
    <source>
        <strain evidence="2">Duluth1</strain>
        <tissue evidence="2">Whole animal</tissue>
    </source>
</reference>
<reference evidence="2" key="1">
    <citation type="journal article" date="2019" name="bioRxiv">
        <title>The Genome of the Zebra Mussel, Dreissena polymorpha: A Resource for Invasive Species Research.</title>
        <authorList>
            <person name="McCartney M.A."/>
            <person name="Auch B."/>
            <person name="Kono T."/>
            <person name="Mallez S."/>
            <person name="Zhang Y."/>
            <person name="Obille A."/>
            <person name="Becker A."/>
            <person name="Abrahante J.E."/>
            <person name="Garbe J."/>
            <person name="Badalamenti J.P."/>
            <person name="Herman A."/>
            <person name="Mangelson H."/>
            <person name="Liachko I."/>
            <person name="Sullivan S."/>
            <person name="Sone E.D."/>
            <person name="Koren S."/>
            <person name="Silverstein K.A.T."/>
            <person name="Beckman K.B."/>
            <person name="Gohl D.M."/>
        </authorList>
    </citation>
    <scope>NUCLEOTIDE SEQUENCE</scope>
    <source>
        <strain evidence="2">Duluth1</strain>
        <tissue evidence="2">Whole animal</tissue>
    </source>
</reference>
<evidence type="ECO:0000313" key="2">
    <source>
        <dbReference type="EMBL" id="KAH3734084.1"/>
    </source>
</evidence>
<keyword evidence="3" id="KW-1185">Reference proteome</keyword>